<dbReference type="InterPro" id="IPR011050">
    <property type="entry name" value="Pectin_lyase_fold/virulence"/>
</dbReference>
<name>A0A9D9J2S1_9BACT</name>
<evidence type="ECO:0000313" key="3">
    <source>
        <dbReference type="Proteomes" id="UP000823750"/>
    </source>
</evidence>
<evidence type="ECO:0000256" key="1">
    <source>
        <dbReference type="SAM" id="SignalP"/>
    </source>
</evidence>
<feature type="chain" id="PRO_5038572363" evidence="1">
    <location>
        <begin position="19"/>
        <end position="460"/>
    </location>
</feature>
<feature type="signal peptide" evidence="1">
    <location>
        <begin position="1"/>
        <end position="18"/>
    </location>
</feature>
<accession>A0A9D9J2S1</accession>
<dbReference type="Proteomes" id="UP000823750">
    <property type="component" value="Unassembled WGS sequence"/>
</dbReference>
<dbReference type="SUPFAM" id="SSF51126">
    <property type="entry name" value="Pectin lyase-like"/>
    <property type="match status" value="1"/>
</dbReference>
<organism evidence="2 3">
    <name type="scientific">Candidatus Cryptobacteroides excrementavium</name>
    <dbReference type="NCBI Taxonomy" id="2840759"/>
    <lineage>
        <taxon>Bacteria</taxon>
        <taxon>Pseudomonadati</taxon>
        <taxon>Bacteroidota</taxon>
        <taxon>Bacteroidia</taxon>
        <taxon>Bacteroidales</taxon>
        <taxon>Candidatus Cryptobacteroides</taxon>
    </lineage>
</organism>
<reference evidence="2" key="1">
    <citation type="submission" date="2020-10" db="EMBL/GenBank/DDBJ databases">
        <authorList>
            <person name="Gilroy R."/>
        </authorList>
    </citation>
    <scope>NUCLEOTIDE SEQUENCE</scope>
    <source>
        <strain evidence="2">B2-16538</strain>
    </source>
</reference>
<gene>
    <name evidence="2" type="ORF">IAB78_04365</name>
</gene>
<dbReference type="EMBL" id="JADILX010000075">
    <property type="protein sequence ID" value="MBO8485640.1"/>
    <property type="molecule type" value="Genomic_DNA"/>
</dbReference>
<comment type="caution">
    <text evidence="2">The sequence shown here is derived from an EMBL/GenBank/DDBJ whole genome shotgun (WGS) entry which is preliminary data.</text>
</comment>
<sequence>MKTRIFLMLATACTLAFSACEKNNDGPESGETLFMDVEGTIEEGEVLNVEGKHLRVPEGKTLTVKAGAQIIFSTDGIGTNHAPIEFTVDGNLYCLGTEENPVMLTVAEDLRTYENTFAALWGGIVAGKTCEEMIIDHTVIEYTGGPVIAGSPAANNGYYVAGDDDYPQITTNNPKGKYIITNSIIRNGLSDGIYMQGGEAIIADNIFSATGQLGGEAVNIKSGCKVDVARNIMFSPNTNGLKLSSSDQSPERYQAQICAYNNTIIGSGWRREDEKGGGIYVEEGARVSVFNNLLVNCKFLAMTPEWSNGGEDCYDRDNSFIDYNYYASGTVESSNVHVGEYEDDGEIFEFSGARYPYEGYAYNHAEYDAKKVDRNSVIAKNAVQAEEFDPDFEGYDINVDPALYRWDDNWDFHLKSGSPALDGYTGSDHTPFWSETGLTVNGTTYKSPAVATQYGAFGTR</sequence>
<proteinExistence type="predicted"/>
<dbReference type="PROSITE" id="PS51257">
    <property type="entry name" value="PROKAR_LIPOPROTEIN"/>
    <property type="match status" value="1"/>
</dbReference>
<protein>
    <submittedName>
        <fullName evidence="2">Right-handed parallel beta-helix repeat-containing protein</fullName>
    </submittedName>
</protein>
<dbReference type="AlphaFoldDB" id="A0A9D9J2S1"/>
<evidence type="ECO:0000313" key="2">
    <source>
        <dbReference type="EMBL" id="MBO8485640.1"/>
    </source>
</evidence>
<reference evidence="2" key="2">
    <citation type="journal article" date="2021" name="PeerJ">
        <title>Extensive microbial diversity within the chicken gut microbiome revealed by metagenomics and culture.</title>
        <authorList>
            <person name="Gilroy R."/>
            <person name="Ravi A."/>
            <person name="Getino M."/>
            <person name="Pursley I."/>
            <person name="Horton D.L."/>
            <person name="Alikhan N.F."/>
            <person name="Baker D."/>
            <person name="Gharbi K."/>
            <person name="Hall N."/>
            <person name="Watson M."/>
            <person name="Adriaenssens E.M."/>
            <person name="Foster-Nyarko E."/>
            <person name="Jarju S."/>
            <person name="Secka A."/>
            <person name="Antonio M."/>
            <person name="Oren A."/>
            <person name="Chaudhuri R.R."/>
            <person name="La Ragione R."/>
            <person name="Hildebrand F."/>
            <person name="Pallen M.J."/>
        </authorList>
    </citation>
    <scope>NUCLEOTIDE SEQUENCE</scope>
    <source>
        <strain evidence="2">B2-16538</strain>
    </source>
</reference>
<keyword evidence="1" id="KW-0732">Signal</keyword>